<feature type="transmembrane region" description="Helical" evidence="9">
    <location>
        <begin position="297"/>
        <end position="322"/>
    </location>
</feature>
<feature type="transmembrane region" description="Helical" evidence="9">
    <location>
        <begin position="180"/>
        <end position="199"/>
    </location>
</feature>
<evidence type="ECO:0000256" key="1">
    <source>
        <dbReference type="ARBA" id="ARBA00004651"/>
    </source>
</evidence>
<dbReference type="EMBL" id="JBHEZY010000003">
    <property type="protein sequence ID" value="MFC1430967.1"/>
    <property type="molecule type" value="Genomic_DNA"/>
</dbReference>
<dbReference type="Proteomes" id="UP001592530">
    <property type="component" value="Unassembled WGS sequence"/>
</dbReference>
<feature type="transmembrane region" description="Helical" evidence="9">
    <location>
        <begin position="263"/>
        <end position="290"/>
    </location>
</feature>
<evidence type="ECO:0000256" key="3">
    <source>
        <dbReference type="ARBA" id="ARBA00022448"/>
    </source>
</evidence>
<feature type="region of interest" description="Disordered" evidence="8">
    <location>
        <begin position="1"/>
        <end position="30"/>
    </location>
</feature>
<gene>
    <name evidence="10" type="ORF">ACEZDB_09895</name>
</gene>
<dbReference type="InterPro" id="IPR002549">
    <property type="entry name" value="AI-2E-like"/>
</dbReference>
<feature type="compositionally biased region" description="Pro residues" evidence="8">
    <location>
        <begin position="1"/>
        <end position="23"/>
    </location>
</feature>
<protein>
    <submittedName>
        <fullName evidence="10">AI-2E family transporter</fullName>
    </submittedName>
</protein>
<feature type="transmembrane region" description="Helical" evidence="9">
    <location>
        <begin position="235"/>
        <end position="257"/>
    </location>
</feature>
<dbReference type="RefSeq" id="WP_380551049.1">
    <property type="nucleotide sequence ID" value="NZ_JBHEZY010000003.1"/>
</dbReference>
<feature type="transmembrane region" description="Helical" evidence="9">
    <location>
        <begin position="334"/>
        <end position="364"/>
    </location>
</feature>
<accession>A0ABV6WYG3</accession>
<sequence length="370" mass="37143">MPPDAAPPPEAAEPRSAGPPEPARPAEAASPGLLGRLPEPVRAATAWSAAALTSAGALAVVLLLCWSFRAAAVPALIAVLATALLEPVARRAVRGGRSRAFGAALACLVLIVVIDGTIWMVAKALIDAAPSIGAALAQVGDRLGAGDLGSLGQNAASGVSELGSQLASTLLSGVVKGVGLAAQLVTATVLCLALTFFLLRDADRIPGLIRGWVPAAHAEQAVRLTRLAYRAMSGYMRGTTLIALIDAGLILVGLLLLRVPDALGLAALVFVGAYVPFVGAFLSGLVAVLVALGDRGFVVALGTLAVILAVQFVEGAFLQPIIQSRTVSMHPAVVMVAVTAGGSVAGILGALLAVPFTAAAVAIVTELRGD</sequence>
<dbReference type="PANTHER" id="PTHR21716:SF53">
    <property type="entry name" value="PERMEASE PERM-RELATED"/>
    <property type="match status" value="1"/>
</dbReference>
<evidence type="ECO:0000256" key="7">
    <source>
        <dbReference type="ARBA" id="ARBA00023136"/>
    </source>
</evidence>
<evidence type="ECO:0000256" key="6">
    <source>
        <dbReference type="ARBA" id="ARBA00022989"/>
    </source>
</evidence>
<evidence type="ECO:0000256" key="2">
    <source>
        <dbReference type="ARBA" id="ARBA00009773"/>
    </source>
</evidence>
<comment type="caution">
    <text evidence="10">The sequence shown here is derived from an EMBL/GenBank/DDBJ whole genome shotgun (WGS) entry which is preliminary data.</text>
</comment>
<feature type="transmembrane region" description="Helical" evidence="9">
    <location>
        <begin position="44"/>
        <end position="64"/>
    </location>
</feature>
<evidence type="ECO:0000313" key="10">
    <source>
        <dbReference type="EMBL" id="MFC1430967.1"/>
    </source>
</evidence>
<reference evidence="10 11" key="1">
    <citation type="submission" date="2024-09" db="EMBL/GenBank/DDBJ databases">
        <authorList>
            <person name="Lee S.D."/>
        </authorList>
    </citation>
    <scope>NUCLEOTIDE SEQUENCE [LARGE SCALE GENOMIC DNA]</scope>
    <source>
        <strain evidence="10 11">N1-3</strain>
    </source>
</reference>
<evidence type="ECO:0000256" key="4">
    <source>
        <dbReference type="ARBA" id="ARBA00022475"/>
    </source>
</evidence>
<keyword evidence="7 9" id="KW-0472">Membrane</keyword>
<evidence type="ECO:0000256" key="8">
    <source>
        <dbReference type="SAM" id="MobiDB-lite"/>
    </source>
</evidence>
<evidence type="ECO:0000313" key="11">
    <source>
        <dbReference type="Proteomes" id="UP001592530"/>
    </source>
</evidence>
<proteinExistence type="inferred from homology"/>
<keyword evidence="3" id="KW-0813">Transport</keyword>
<keyword evidence="6 9" id="KW-1133">Transmembrane helix</keyword>
<keyword evidence="5 9" id="KW-0812">Transmembrane</keyword>
<keyword evidence="4" id="KW-1003">Cell membrane</keyword>
<dbReference type="Pfam" id="PF01594">
    <property type="entry name" value="AI-2E_transport"/>
    <property type="match status" value="1"/>
</dbReference>
<comment type="subcellular location">
    <subcellularLocation>
        <location evidence="1">Cell membrane</location>
        <topology evidence="1">Multi-pass membrane protein</topology>
    </subcellularLocation>
</comment>
<dbReference type="PANTHER" id="PTHR21716">
    <property type="entry name" value="TRANSMEMBRANE PROTEIN"/>
    <property type="match status" value="1"/>
</dbReference>
<evidence type="ECO:0000256" key="5">
    <source>
        <dbReference type="ARBA" id="ARBA00022692"/>
    </source>
</evidence>
<evidence type="ECO:0000256" key="9">
    <source>
        <dbReference type="SAM" id="Phobius"/>
    </source>
</evidence>
<comment type="similarity">
    <text evidence="2">Belongs to the autoinducer-2 exporter (AI-2E) (TC 2.A.86) family.</text>
</comment>
<feature type="transmembrane region" description="Helical" evidence="9">
    <location>
        <begin position="101"/>
        <end position="122"/>
    </location>
</feature>
<name>A0ABV6WYG3_9ACTN</name>
<organism evidence="10 11">
    <name type="scientific">Streptacidiphilus alkalitolerans</name>
    <dbReference type="NCBI Taxonomy" id="3342712"/>
    <lineage>
        <taxon>Bacteria</taxon>
        <taxon>Bacillati</taxon>
        <taxon>Actinomycetota</taxon>
        <taxon>Actinomycetes</taxon>
        <taxon>Kitasatosporales</taxon>
        <taxon>Streptomycetaceae</taxon>
        <taxon>Streptacidiphilus</taxon>
    </lineage>
</organism>